<proteinExistence type="predicted"/>
<accession>A0A0E9XET8</accession>
<reference evidence="1" key="1">
    <citation type="submission" date="2014-11" db="EMBL/GenBank/DDBJ databases">
        <authorList>
            <person name="Amaro Gonzalez C."/>
        </authorList>
    </citation>
    <scope>NUCLEOTIDE SEQUENCE</scope>
</reference>
<name>A0A0E9XET8_ANGAN</name>
<dbReference type="AlphaFoldDB" id="A0A0E9XET8"/>
<dbReference type="EMBL" id="GBXM01007616">
    <property type="protein sequence ID" value="JAI00962.1"/>
    <property type="molecule type" value="Transcribed_RNA"/>
</dbReference>
<organism evidence="1">
    <name type="scientific">Anguilla anguilla</name>
    <name type="common">European freshwater eel</name>
    <name type="synonym">Muraena anguilla</name>
    <dbReference type="NCBI Taxonomy" id="7936"/>
    <lineage>
        <taxon>Eukaryota</taxon>
        <taxon>Metazoa</taxon>
        <taxon>Chordata</taxon>
        <taxon>Craniata</taxon>
        <taxon>Vertebrata</taxon>
        <taxon>Euteleostomi</taxon>
        <taxon>Actinopterygii</taxon>
        <taxon>Neopterygii</taxon>
        <taxon>Teleostei</taxon>
        <taxon>Anguilliformes</taxon>
        <taxon>Anguillidae</taxon>
        <taxon>Anguilla</taxon>
    </lineage>
</organism>
<sequence length="129" mass="14206">MVQLDVICGRLLFLWRSSSGETGSVSDNELITAPVLITPVWQVPSDDDGDLSALEFLHGNLQRVRLSFQLHHNWGTHCYLQSAGPQDPGSLVFGHVGGGDSLLVGLLSFPCRQDLHILLVFVFHVFQVI</sequence>
<protein>
    <submittedName>
        <fullName evidence="1">Uncharacterized protein</fullName>
    </submittedName>
</protein>
<evidence type="ECO:0000313" key="1">
    <source>
        <dbReference type="EMBL" id="JAI00962.1"/>
    </source>
</evidence>
<reference evidence="1" key="2">
    <citation type="journal article" date="2015" name="Fish Shellfish Immunol.">
        <title>Early steps in the European eel (Anguilla anguilla)-Vibrio vulnificus interaction in the gills: Role of the RtxA13 toxin.</title>
        <authorList>
            <person name="Callol A."/>
            <person name="Pajuelo D."/>
            <person name="Ebbesson L."/>
            <person name="Teles M."/>
            <person name="MacKenzie S."/>
            <person name="Amaro C."/>
        </authorList>
    </citation>
    <scope>NUCLEOTIDE SEQUENCE</scope>
</reference>